<dbReference type="RefSeq" id="XP_007922955.1">
    <property type="nucleotide sequence ID" value="XM_007924764.1"/>
</dbReference>
<name>M3AL57_PSEFD</name>
<dbReference type="HOGENOM" id="CLU_1042533_0_0_1"/>
<dbReference type="GeneID" id="19332599"/>
<evidence type="ECO:0000313" key="2">
    <source>
        <dbReference type="Proteomes" id="UP000016932"/>
    </source>
</evidence>
<evidence type="ECO:0000313" key="1">
    <source>
        <dbReference type="EMBL" id="EME85296.1"/>
    </source>
</evidence>
<keyword evidence="2" id="KW-1185">Reference proteome</keyword>
<proteinExistence type="predicted"/>
<dbReference type="KEGG" id="pfj:MYCFIDRAFT_171235"/>
<accession>M3AL57</accession>
<dbReference type="AlphaFoldDB" id="M3AL57"/>
<dbReference type="EMBL" id="KB446556">
    <property type="protein sequence ID" value="EME85296.1"/>
    <property type="molecule type" value="Genomic_DNA"/>
</dbReference>
<gene>
    <name evidence="1" type="ORF">MYCFIDRAFT_171235</name>
</gene>
<sequence>MKEQGRMAEAKYWKWLLADDTGVTELAHLLIATCGLSSTEQEELAWSLLAIIGSLKSSVARRSVLYGTLWRQCPMELQMPRHGNAVAYSISASSAGVEVDHENLHVKGSGGGQHVEWAFLESLLVQLDSCWFGASHGEGNGLVERHLNLCSLSLHMASLKASTTGFKLRSKSTAAVNPGPGVSPGGGDAQACVADVQRQGEAFHTCILHGPSALYQVCIAQERVDESVAYRIARQAKREMLLIIITTSPAQRKVRTELRSFKRPRNQ</sequence>
<organism evidence="1 2">
    <name type="scientific">Pseudocercospora fijiensis (strain CIRAD86)</name>
    <name type="common">Black leaf streak disease fungus</name>
    <name type="synonym">Mycosphaerella fijiensis</name>
    <dbReference type="NCBI Taxonomy" id="383855"/>
    <lineage>
        <taxon>Eukaryota</taxon>
        <taxon>Fungi</taxon>
        <taxon>Dikarya</taxon>
        <taxon>Ascomycota</taxon>
        <taxon>Pezizomycotina</taxon>
        <taxon>Dothideomycetes</taxon>
        <taxon>Dothideomycetidae</taxon>
        <taxon>Mycosphaerellales</taxon>
        <taxon>Mycosphaerellaceae</taxon>
        <taxon>Pseudocercospora</taxon>
    </lineage>
</organism>
<protein>
    <submittedName>
        <fullName evidence="1">Uncharacterized protein</fullName>
    </submittedName>
</protein>
<reference evidence="1 2" key="1">
    <citation type="journal article" date="2012" name="PLoS Pathog.">
        <title>Diverse lifestyles and strategies of plant pathogenesis encoded in the genomes of eighteen Dothideomycetes fungi.</title>
        <authorList>
            <person name="Ohm R.A."/>
            <person name="Feau N."/>
            <person name="Henrissat B."/>
            <person name="Schoch C.L."/>
            <person name="Horwitz B.A."/>
            <person name="Barry K.W."/>
            <person name="Condon B.J."/>
            <person name="Copeland A.C."/>
            <person name="Dhillon B."/>
            <person name="Glaser F."/>
            <person name="Hesse C.N."/>
            <person name="Kosti I."/>
            <person name="LaButti K."/>
            <person name="Lindquist E.A."/>
            <person name="Lucas S."/>
            <person name="Salamov A.A."/>
            <person name="Bradshaw R.E."/>
            <person name="Ciuffetti L."/>
            <person name="Hamelin R.C."/>
            <person name="Kema G.H.J."/>
            <person name="Lawrence C."/>
            <person name="Scott J.A."/>
            <person name="Spatafora J.W."/>
            <person name="Turgeon B.G."/>
            <person name="de Wit P.J.G.M."/>
            <person name="Zhong S."/>
            <person name="Goodwin S.B."/>
            <person name="Grigoriev I.V."/>
        </authorList>
    </citation>
    <scope>NUCLEOTIDE SEQUENCE [LARGE SCALE GENOMIC DNA]</scope>
    <source>
        <strain evidence="1 2">CIRAD86</strain>
    </source>
</reference>
<dbReference type="Proteomes" id="UP000016932">
    <property type="component" value="Unassembled WGS sequence"/>
</dbReference>
<dbReference type="VEuPathDB" id="FungiDB:MYCFIDRAFT_171235"/>